<name>A0A840YA11_9PROT</name>
<dbReference type="AlphaFoldDB" id="A0A840YA11"/>
<dbReference type="InterPro" id="IPR011051">
    <property type="entry name" value="RmlC_Cupin_sf"/>
</dbReference>
<gene>
    <name evidence="2" type="ORF">FHS88_002983</name>
</gene>
<comment type="caution">
    <text evidence="2">The sequence shown here is derived from an EMBL/GenBank/DDBJ whole genome shotgun (WGS) entry which is preliminary data.</text>
</comment>
<dbReference type="InterPro" id="IPR014710">
    <property type="entry name" value="RmlC-like_jellyroll"/>
</dbReference>
<dbReference type="Proteomes" id="UP000562254">
    <property type="component" value="Unassembled WGS sequence"/>
</dbReference>
<dbReference type="CDD" id="cd06980">
    <property type="entry name" value="cupin_bxe_c0505"/>
    <property type="match status" value="1"/>
</dbReference>
<keyword evidence="2" id="KW-0560">Oxidoreductase</keyword>
<evidence type="ECO:0000313" key="3">
    <source>
        <dbReference type="Proteomes" id="UP000562254"/>
    </source>
</evidence>
<proteinExistence type="predicted"/>
<dbReference type="EMBL" id="JACIJE010000008">
    <property type="protein sequence ID" value="MBB5690843.1"/>
    <property type="molecule type" value="Genomic_DNA"/>
</dbReference>
<evidence type="ECO:0000313" key="2">
    <source>
        <dbReference type="EMBL" id="MBB5690843.1"/>
    </source>
</evidence>
<dbReference type="SUPFAM" id="SSF51182">
    <property type="entry name" value="RmlC-like cupins"/>
    <property type="match status" value="1"/>
</dbReference>
<dbReference type="Pfam" id="PF07883">
    <property type="entry name" value="Cupin_2"/>
    <property type="match status" value="1"/>
</dbReference>
<keyword evidence="3" id="KW-1185">Reference proteome</keyword>
<feature type="domain" description="Cupin type-2" evidence="1">
    <location>
        <begin position="46"/>
        <end position="109"/>
    </location>
</feature>
<sequence length="132" mass="14893">MAKTTTSHAKDAEFKRGLRSFFEYRDLGIKEATGGAFGAHVIRAIPGEHATGQWHTHDLPFQMFYVLKGWVKFEYEDIGERTFHAGDCCYQPRLIRHREIAHSDDVEILEITGPAEFETKNVEAPAKAAAAE</sequence>
<evidence type="ECO:0000259" key="1">
    <source>
        <dbReference type="Pfam" id="PF07883"/>
    </source>
</evidence>
<keyword evidence="2" id="KW-0223">Dioxygenase</keyword>
<dbReference type="RefSeq" id="WP_184486170.1">
    <property type="nucleotide sequence ID" value="NZ_JAAEDJ010000244.1"/>
</dbReference>
<dbReference type="Gene3D" id="2.60.120.10">
    <property type="entry name" value="Jelly Rolls"/>
    <property type="match status" value="1"/>
</dbReference>
<accession>A0A840YA11</accession>
<organism evidence="2 3">
    <name type="scientific">Neoroseomonas alkaliterrae</name>
    <dbReference type="NCBI Taxonomy" id="1452450"/>
    <lineage>
        <taxon>Bacteria</taxon>
        <taxon>Pseudomonadati</taxon>
        <taxon>Pseudomonadota</taxon>
        <taxon>Alphaproteobacteria</taxon>
        <taxon>Acetobacterales</taxon>
        <taxon>Acetobacteraceae</taxon>
        <taxon>Neoroseomonas</taxon>
    </lineage>
</organism>
<dbReference type="GO" id="GO:0051213">
    <property type="term" value="F:dioxygenase activity"/>
    <property type="evidence" value="ECO:0007669"/>
    <property type="project" value="UniProtKB-KW"/>
</dbReference>
<reference evidence="2 3" key="1">
    <citation type="submission" date="2020-08" db="EMBL/GenBank/DDBJ databases">
        <title>Genomic Encyclopedia of Type Strains, Phase IV (KMG-IV): sequencing the most valuable type-strain genomes for metagenomic binning, comparative biology and taxonomic classification.</title>
        <authorList>
            <person name="Goeker M."/>
        </authorList>
    </citation>
    <scope>NUCLEOTIDE SEQUENCE [LARGE SCALE GENOMIC DNA]</scope>
    <source>
        <strain evidence="2 3">DSM 25895</strain>
    </source>
</reference>
<dbReference type="InterPro" id="IPR013096">
    <property type="entry name" value="Cupin_2"/>
</dbReference>
<protein>
    <submittedName>
        <fullName evidence="2">Quercetin dioxygenase-like cupin family protein</fullName>
    </submittedName>
</protein>